<feature type="region of interest" description="Disordered" evidence="1">
    <location>
        <begin position="560"/>
        <end position="600"/>
    </location>
</feature>
<dbReference type="Gene3D" id="3.10.100.10">
    <property type="entry name" value="Mannose-Binding Protein A, subunit A"/>
    <property type="match status" value="1"/>
</dbReference>
<reference evidence="3 4" key="1">
    <citation type="submission" date="2014-04" db="EMBL/GenBank/DDBJ databases">
        <title>Comparative Genomics of Cryptosporidium Species.</title>
        <authorList>
            <person name="Silva J.C."/>
            <person name="Su Q."/>
            <person name="Chalmers R."/>
            <person name="Chibucos M.C."/>
            <person name="Elwin K."/>
            <person name="Godinez A."/>
            <person name="Guo F."/>
            <person name="Huynh K."/>
            <person name="Orvis J."/>
            <person name="Ott S."/>
            <person name="Sadzewicz L."/>
            <person name="Sengamalay N."/>
            <person name="Shetty A."/>
            <person name="Sun M."/>
            <person name="Tallon L."/>
            <person name="Xiao L."/>
            <person name="Zhang H."/>
            <person name="Fraser C.M."/>
            <person name="Zhu G."/>
            <person name="Kissinger J."/>
            <person name="Widmer G."/>
        </authorList>
    </citation>
    <scope>NUCLEOTIDE SEQUENCE [LARGE SCALE GENOMIC DNA]</scope>
    <source>
        <strain evidence="3 4">UKMEL1</strain>
    </source>
</reference>
<name>A0A2P4Z351_9CRYT</name>
<keyword evidence="2" id="KW-1133">Transmembrane helix</keyword>
<dbReference type="InterPro" id="IPR016187">
    <property type="entry name" value="CTDL_fold"/>
</dbReference>
<evidence type="ECO:0008006" key="5">
    <source>
        <dbReference type="Google" id="ProtNLM"/>
    </source>
</evidence>
<organism evidence="3 4">
    <name type="scientific">Cryptosporidium meleagridis</name>
    <dbReference type="NCBI Taxonomy" id="93969"/>
    <lineage>
        <taxon>Eukaryota</taxon>
        <taxon>Sar</taxon>
        <taxon>Alveolata</taxon>
        <taxon>Apicomplexa</taxon>
        <taxon>Conoidasida</taxon>
        <taxon>Coccidia</taxon>
        <taxon>Eucoccidiorida</taxon>
        <taxon>Eimeriorina</taxon>
        <taxon>Cryptosporidiidae</taxon>
        <taxon>Cryptosporidium</taxon>
    </lineage>
</organism>
<gene>
    <name evidence="3" type="ORF">CmeUKMEL1_12355</name>
</gene>
<keyword evidence="4" id="KW-1185">Reference proteome</keyword>
<evidence type="ECO:0000313" key="3">
    <source>
        <dbReference type="EMBL" id="POM84430.1"/>
    </source>
</evidence>
<sequence length="799" mass="89224">MRLINELKDCLIGKFDSGASEIILYINHYCVNLVLLSLTVISGVFGREVSKLGDAGHANCPEGWISNGEKTRCFKLVTFDRPRTFSHGFKACNDLGGTEVETRRRNGSKETNEYPVTLASVYKLSDEEAIRRTLVEQGDIHKTANGCFVGLRKYAFFRYPPGWYWIDSGSPISVRDSEINWTSSYNASWLLRFKFPFEKCGFFDIGGLGRRPCWLIDSELSCAVCGTVAYDSGGLNPNKYSELIRQTDEIISKEPKLDFPGYSNLNCTDAWENNLTVGLCQNVSNILDSAWSSYQSSFNLPNINFNWKEDPINEGGDQVFHNSYLDLPRYKQKKTFYWDQDPGTIPALSDEMKLIGLNAQPKYHPLDRSSSGSFDDLESERVNEERNDTLEEMIYKQSSDSIEDILVPVTKPIFSDFASIGRNSGAEEVYSGNVSTYSYKEAVLPTITNSYDSAFSENNSTGSSKQTSTSTTTITTTTTKITKTTTTTTAKTTTTTAKTTTTETKTTKEITTTKNTTTEDTTTTLSPGFYTTGKPLYTPKTENVRTSAYVKKNSNSLTGNNIAKKDSGITDVNSDKESDNSLLGFGAGEYVNSESDDPRETQELSYLNEAGQVKMEKSIEGHFDVIERTVNKKLIIGLVIGILLILLMLMFCCVFFLRKRSDDTESAQNVDNSNKEIIRNKLNSLQLASIKPILARKGSKIVNVSQKSFSYDSNIAPPEKKSIVSVEDTTFSPEYMNSGECGEADKTIPYYVAQSQANTLQLHSGRNINLGYDTRSQIQKQAVLKSPKYHDFFYSESNR</sequence>
<evidence type="ECO:0000256" key="2">
    <source>
        <dbReference type="SAM" id="Phobius"/>
    </source>
</evidence>
<dbReference type="AlphaFoldDB" id="A0A2P4Z351"/>
<feature type="compositionally biased region" description="Basic and acidic residues" evidence="1">
    <location>
        <begin position="563"/>
        <end position="579"/>
    </location>
</feature>
<feature type="region of interest" description="Disordered" evidence="1">
    <location>
        <begin position="517"/>
        <end position="538"/>
    </location>
</feature>
<keyword evidence="2" id="KW-0812">Transmembrane</keyword>
<proteinExistence type="predicted"/>
<dbReference type="SUPFAM" id="SSF56436">
    <property type="entry name" value="C-type lectin-like"/>
    <property type="match status" value="1"/>
</dbReference>
<dbReference type="InterPro" id="IPR016186">
    <property type="entry name" value="C-type_lectin-like/link_sf"/>
</dbReference>
<feature type="transmembrane region" description="Helical" evidence="2">
    <location>
        <begin position="634"/>
        <end position="657"/>
    </location>
</feature>
<dbReference type="VEuPathDB" id="CryptoDB:CmeUKMEL1_12355"/>
<dbReference type="Proteomes" id="UP000236928">
    <property type="component" value="Unassembled WGS sequence"/>
</dbReference>
<keyword evidence="2" id="KW-0472">Membrane</keyword>
<comment type="caution">
    <text evidence="3">The sequence shown here is derived from an EMBL/GenBank/DDBJ whole genome shotgun (WGS) entry which is preliminary data.</text>
</comment>
<dbReference type="OrthoDB" id="342156at2759"/>
<evidence type="ECO:0000256" key="1">
    <source>
        <dbReference type="SAM" id="MobiDB-lite"/>
    </source>
</evidence>
<evidence type="ECO:0000313" key="4">
    <source>
        <dbReference type="Proteomes" id="UP000236928"/>
    </source>
</evidence>
<accession>A0A2P4Z351</accession>
<protein>
    <recommendedName>
        <fullName evidence="5">C-type lectin-like domain-containing protein</fullName>
    </recommendedName>
</protein>
<dbReference type="EMBL" id="JIBK01000044">
    <property type="protein sequence ID" value="POM84430.1"/>
    <property type="molecule type" value="Genomic_DNA"/>
</dbReference>